<dbReference type="Proteomes" id="UP000807353">
    <property type="component" value="Unassembled WGS sequence"/>
</dbReference>
<protein>
    <submittedName>
        <fullName evidence="1">Uncharacterized protein</fullName>
    </submittedName>
</protein>
<dbReference type="AlphaFoldDB" id="A0A9P6CJY2"/>
<dbReference type="EMBL" id="MU150231">
    <property type="protein sequence ID" value="KAF9468982.1"/>
    <property type="molecule type" value="Genomic_DNA"/>
</dbReference>
<comment type="caution">
    <text evidence="1">The sequence shown here is derived from an EMBL/GenBank/DDBJ whole genome shotgun (WGS) entry which is preliminary data.</text>
</comment>
<gene>
    <name evidence="1" type="ORF">BDZ94DRAFT_1245094</name>
</gene>
<accession>A0A9P6CJY2</accession>
<name>A0A9P6CJY2_9AGAR</name>
<reference evidence="1" key="1">
    <citation type="submission" date="2020-11" db="EMBL/GenBank/DDBJ databases">
        <authorList>
            <consortium name="DOE Joint Genome Institute"/>
            <person name="Ahrendt S."/>
            <person name="Riley R."/>
            <person name="Andreopoulos W."/>
            <person name="Labutti K."/>
            <person name="Pangilinan J."/>
            <person name="Ruiz-Duenas F.J."/>
            <person name="Barrasa J.M."/>
            <person name="Sanchez-Garcia M."/>
            <person name="Camarero S."/>
            <person name="Miyauchi S."/>
            <person name="Serrano A."/>
            <person name="Linde D."/>
            <person name="Babiker R."/>
            <person name="Drula E."/>
            <person name="Ayuso-Fernandez I."/>
            <person name="Pacheco R."/>
            <person name="Padilla G."/>
            <person name="Ferreira P."/>
            <person name="Barriuso J."/>
            <person name="Kellner H."/>
            <person name="Castanera R."/>
            <person name="Alfaro M."/>
            <person name="Ramirez L."/>
            <person name="Pisabarro A.G."/>
            <person name="Kuo A."/>
            <person name="Tritt A."/>
            <person name="Lipzen A."/>
            <person name="He G."/>
            <person name="Yan M."/>
            <person name="Ng V."/>
            <person name="Cullen D."/>
            <person name="Martin F."/>
            <person name="Rosso M.-N."/>
            <person name="Henrissat B."/>
            <person name="Hibbett D."/>
            <person name="Martinez A.T."/>
            <person name="Grigoriev I.V."/>
        </authorList>
    </citation>
    <scope>NUCLEOTIDE SEQUENCE</scope>
    <source>
        <strain evidence="1">CBS 247.69</strain>
    </source>
</reference>
<keyword evidence="2" id="KW-1185">Reference proteome</keyword>
<evidence type="ECO:0000313" key="2">
    <source>
        <dbReference type="Proteomes" id="UP000807353"/>
    </source>
</evidence>
<sequence>MRPVSLHGAPLVWVIGFVYISLVRPSGLPDLLFPPNDYSVPSNTHPVFYCYLNLSGANSQIEPLNVVIMGFDLDHNLAMRKISVLLSST</sequence>
<organism evidence="1 2">
    <name type="scientific">Collybia nuda</name>
    <dbReference type="NCBI Taxonomy" id="64659"/>
    <lineage>
        <taxon>Eukaryota</taxon>
        <taxon>Fungi</taxon>
        <taxon>Dikarya</taxon>
        <taxon>Basidiomycota</taxon>
        <taxon>Agaricomycotina</taxon>
        <taxon>Agaricomycetes</taxon>
        <taxon>Agaricomycetidae</taxon>
        <taxon>Agaricales</taxon>
        <taxon>Tricholomatineae</taxon>
        <taxon>Clitocybaceae</taxon>
        <taxon>Collybia</taxon>
    </lineage>
</organism>
<proteinExistence type="predicted"/>
<evidence type="ECO:0000313" key="1">
    <source>
        <dbReference type="EMBL" id="KAF9468982.1"/>
    </source>
</evidence>